<organism evidence="1">
    <name type="scientific">marine metagenome</name>
    <dbReference type="NCBI Taxonomy" id="408172"/>
    <lineage>
        <taxon>unclassified sequences</taxon>
        <taxon>metagenomes</taxon>
        <taxon>ecological metagenomes</taxon>
    </lineage>
</organism>
<proteinExistence type="predicted"/>
<name>A0A382JA19_9ZZZZ</name>
<evidence type="ECO:0000313" key="1">
    <source>
        <dbReference type="EMBL" id="SVC08608.1"/>
    </source>
</evidence>
<dbReference type="AlphaFoldDB" id="A0A382JA19"/>
<gene>
    <name evidence="1" type="ORF">METZ01_LOCUS261462</name>
</gene>
<sequence length="104" mass="12543">MATIIHPLLCKFRETHQSYPDSDRYTDGCYHEWDQQGSFEEILDRDAESKYYEELWNTRLNKMCRAFGLIIHKEDHEREASDGDRNEKEYMDAYYNTIDEGLHL</sequence>
<dbReference type="EMBL" id="UINC01072746">
    <property type="protein sequence ID" value="SVC08608.1"/>
    <property type="molecule type" value="Genomic_DNA"/>
</dbReference>
<reference evidence="1" key="1">
    <citation type="submission" date="2018-05" db="EMBL/GenBank/DDBJ databases">
        <authorList>
            <person name="Lanie J.A."/>
            <person name="Ng W.-L."/>
            <person name="Kazmierczak K.M."/>
            <person name="Andrzejewski T.M."/>
            <person name="Davidsen T.M."/>
            <person name="Wayne K.J."/>
            <person name="Tettelin H."/>
            <person name="Glass J.I."/>
            <person name="Rusch D."/>
            <person name="Podicherti R."/>
            <person name="Tsui H.-C.T."/>
            <person name="Winkler M.E."/>
        </authorList>
    </citation>
    <scope>NUCLEOTIDE SEQUENCE</scope>
</reference>
<feature type="non-terminal residue" evidence="1">
    <location>
        <position position="104"/>
    </location>
</feature>
<protein>
    <submittedName>
        <fullName evidence="1">Uncharacterized protein</fullName>
    </submittedName>
</protein>
<accession>A0A382JA19</accession>